<evidence type="ECO:0000313" key="1">
    <source>
        <dbReference type="EMBL" id="KAK7022467.1"/>
    </source>
</evidence>
<dbReference type="Proteomes" id="UP001362999">
    <property type="component" value="Unassembled WGS sequence"/>
</dbReference>
<accession>A0AAW0B9I2</accession>
<name>A0AAW0B9I2_9AGAR</name>
<dbReference type="EMBL" id="JAWWNJ010000037">
    <property type="protein sequence ID" value="KAK7022467.1"/>
    <property type="molecule type" value="Genomic_DNA"/>
</dbReference>
<organism evidence="1 2">
    <name type="scientific">Favolaschia claudopus</name>
    <dbReference type="NCBI Taxonomy" id="2862362"/>
    <lineage>
        <taxon>Eukaryota</taxon>
        <taxon>Fungi</taxon>
        <taxon>Dikarya</taxon>
        <taxon>Basidiomycota</taxon>
        <taxon>Agaricomycotina</taxon>
        <taxon>Agaricomycetes</taxon>
        <taxon>Agaricomycetidae</taxon>
        <taxon>Agaricales</taxon>
        <taxon>Marasmiineae</taxon>
        <taxon>Mycenaceae</taxon>
        <taxon>Favolaschia</taxon>
    </lineage>
</organism>
<keyword evidence="2" id="KW-1185">Reference proteome</keyword>
<gene>
    <name evidence="1" type="ORF">R3P38DRAFT_2710448</name>
</gene>
<reference evidence="1 2" key="1">
    <citation type="journal article" date="2024" name="J Genomics">
        <title>Draft genome sequencing and assembly of Favolaschia claudopus CIRM-BRFM 2984 isolated from oak limbs.</title>
        <authorList>
            <person name="Navarro D."/>
            <person name="Drula E."/>
            <person name="Chaduli D."/>
            <person name="Cazenave R."/>
            <person name="Ahrendt S."/>
            <person name="Wang J."/>
            <person name="Lipzen A."/>
            <person name="Daum C."/>
            <person name="Barry K."/>
            <person name="Grigoriev I.V."/>
            <person name="Favel A."/>
            <person name="Rosso M.N."/>
            <person name="Martin F."/>
        </authorList>
    </citation>
    <scope>NUCLEOTIDE SEQUENCE [LARGE SCALE GENOMIC DNA]</scope>
    <source>
        <strain evidence="1 2">CIRM-BRFM 2984</strain>
    </source>
</reference>
<comment type="caution">
    <text evidence="1">The sequence shown here is derived from an EMBL/GenBank/DDBJ whole genome shotgun (WGS) entry which is preliminary data.</text>
</comment>
<dbReference type="AlphaFoldDB" id="A0AAW0B9I2"/>
<sequence>MEVKFRPLSLSSVSEATQLCCVLPRLASVLLDAQPPTFFLPRERELFPAGSAVDDDGPWNGSKPPVSPHLLQIRNTSSTAPTRLTATTLSPCTAALMFVFMCCFKDGLEGTMLIKFGSEGATESYAVPDRI</sequence>
<protein>
    <submittedName>
        <fullName evidence="1">Uncharacterized protein</fullName>
    </submittedName>
</protein>
<proteinExistence type="predicted"/>
<evidence type="ECO:0000313" key="2">
    <source>
        <dbReference type="Proteomes" id="UP001362999"/>
    </source>
</evidence>